<proteinExistence type="predicted"/>
<dbReference type="EMBL" id="SNSQ01000123">
    <property type="protein sequence ID" value="TEU31426.1"/>
    <property type="molecule type" value="Genomic_DNA"/>
</dbReference>
<dbReference type="RefSeq" id="WP_134257953.1">
    <property type="nucleotide sequence ID" value="NZ_SNSG01000129.1"/>
</dbReference>
<dbReference type="Proteomes" id="UP000298234">
    <property type="component" value="Unassembled WGS sequence"/>
</dbReference>
<sequence length="259" mass="28025">MTSKYEEQFINIAADSIASLRKPDVFRVLDTVPCDNIDGVTRADMARYITKMRPDLVNEVAEVMRDEFPEDKWRDDDAQTAEVVPSSAEFEDDTPTIASNVRPVADEGARHTSAVYEAVGGTRGRGNVGRNAGQLAREMEKGVRSAADSLTVAYIAIAAREALSQHTVELDGFNGELGFLEAATDHALFVDRVSDWFDCIGHPGVFAYDVAAPFGAAVANAMIEGKSIAISPGPILRAVMVSARYEPMEVDEAIAAVRL</sequence>
<reference evidence="1 2" key="1">
    <citation type="submission" date="2019-03" db="EMBL/GenBank/DDBJ databases">
        <title>Burkholderia cepacia outbreak.</title>
        <authorList>
            <person name="Farzana R."/>
            <person name="Walsh T.R."/>
        </authorList>
    </citation>
    <scope>NUCLEOTIDE SEQUENCE [LARGE SCALE GENOMIC DNA]</scope>
    <source>
        <strain evidence="2">d13</strain>
    </source>
</reference>
<evidence type="ECO:0000313" key="2">
    <source>
        <dbReference type="Proteomes" id="UP000298234"/>
    </source>
</evidence>
<protein>
    <submittedName>
        <fullName evidence="1">Uncharacterized protein</fullName>
    </submittedName>
</protein>
<gene>
    <name evidence="1" type="ORF">E3D37_45010</name>
</gene>
<dbReference type="AlphaFoldDB" id="A0AAX2RAG3"/>
<comment type="caution">
    <text evidence="1">The sequence shown here is derived from an EMBL/GenBank/DDBJ whole genome shotgun (WGS) entry which is preliminary data.</text>
</comment>
<name>A0AAX2RAG3_BURCE</name>
<accession>A0AAX2RAG3</accession>
<organism evidence="1 2">
    <name type="scientific">Burkholderia cepacia</name>
    <name type="common">Pseudomonas cepacia</name>
    <dbReference type="NCBI Taxonomy" id="292"/>
    <lineage>
        <taxon>Bacteria</taxon>
        <taxon>Pseudomonadati</taxon>
        <taxon>Pseudomonadota</taxon>
        <taxon>Betaproteobacteria</taxon>
        <taxon>Burkholderiales</taxon>
        <taxon>Burkholderiaceae</taxon>
        <taxon>Burkholderia</taxon>
        <taxon>Burkholderia cepacia complex</taxon>
    </lineage>
</organism>
<evidence type="ECO:0000313" key="1">
    <source>
        <dbReference type="EMBL" id="TEU31426.1"/>
    </source>
</evidence>